<dbReference type="CDD" id="cd00093">
    <property type="entry name" value="HTH_XRE"/>
    <property type="match status" value="1"/>
</dbReference>
<dbReference type="Pfam" id="PF01381">
    <property type="entry name" value="HTH_3"/>
    <property type="match status" value="1"/>
</dbReference>
<dbReference type="PROSITE" id="PS50943">
    <property type="entry name" value="HTH_CROC1"/>
    <property type="match status" value="1"/>
</dbReference>
<feature type="domain" description="HTH cro/C1-type" evidence="1">
    <location>
        <begin position="8"/>
        <end position="44"/>
    </location>
</feature>
<evidence type="ECO:0000259" key="1">
    <source>
        <dbReference type="PROSITE" id="PS50943"/>
    </source>
</evidence>
<protein>
    <recommendedName>
        <fullName evidence="1">HTH cro/C1-type domain-containing protein</fullName>
    </recommendedName>
</protein>
<comment type="caution">
    <text evidence="2">The sequence shown here is derived from an EMBL/GenBank/DDBJ whole genome shotgun (WGS) entry which is preliminary data.</text>
</comment>
<dbReference type="SMART" id="SM00530">
    <property type="entry name" value="HTH_XRE"/>
    <property type="match status" value="1"/>
</dbReference>
<accession>A0A0F9SG82</accession>
<sequence length="131" mass="14632">MKSLSDKVLSLRKSMGYSQEKFGEKFGVSQQVISGIETGKKKPSKTFSIFIDYIYSATFTGKEADKQIPTIGPTGWKKEMNEILLDLEGLSSEQKEMIKVSLKGMIAVIKPKKSLVEDQGKLLIEPKKKIT</sequence>
<name>A0A0F9SG82_9ZZZZ</name>
<evidence type="ECO:0000313" key="2">
    <source>
        <dbReference type="EMBL" id="KKN36006.1"/>
    </source>
</evidence>
<gene>
    <name evidence="2" type="ORF">LCGC14_0777830</name>
</gene>
<reference evidence="2" key="1">
    <citation type="journal article" date="2015" name="Nature">
        <title>Complex archaea that bridge the gap between prokaryotes and eukaryotes.</title>
        <authorList>
            <person name="Spang A."/>
            <person name="Saw J.H."/>
            <person name="Jorgensen S.L."/>
            <person name="Zaremba-Niedzwiedzka K."/>
            <person name="Martijn J."/>
            <person name="Lind A.E."/>
            <person name="van Eijk R."/>
            <person name="Schleper C."/>
            <person name="Guy L."/>
            <person name="Ettema T.J."/>
        </authorList>
    </citation>
    <scope>NUCLEOTIDE SEQUENCE</scope>
</reference>
<dbReference type="AlphaFoldDB" id="A0A0F9SG82"/>
<dbReference type="SUPFAM" id="SSF47413">
    <property type="entry name" value="lambda repressor-like DNA-binding domains"/>
    <property type="match status" value="1"/>
</dbReference>
<organism evidence="2">
    <name type="scientific">marine sediment metagenome</name>
    <dbReference type="NCBI Taxonomy" id="412755"/>
    <lineage>
        <taxon>unclassified sequences</taxon>
        <taxon>metagenomes</taxon>
        <taxon>ecological metagenomes</taxon>
    </lineage>
</organism>
<dbReference type="EMBL" id="LAZR01001994">
    <property type="protein sequence ID" value="KKN36006.1"/>
    <property type="molecule type" value="Genomic_DNA"/>
</dbReference>
<proteinExistence type="predicted"/>
<dbReference type="InterPro" id="IPR001387">
    <property type="entry name" value="Cro/C1-type_HTH"/>
</dbReference>
<dbReference type="InterPro" id="IPR010982">
    <property type="entry name" value="Lambda_DNA-bd_dom_sf"/>
</dbReference>
<dbReference type="Gene3D" id="1.10.260.40">
    <property type="entry name" value="lambda repressor-like DNA-binding domains"/>
    <property type="match status" value="1"/>
</dbReference>
<dbReference type="GO" id="GO:0003677">
    <property type="term" value="F:DNA binding"/>
    <property type="evidence" value="ECO:0007669"/>
    <property type="project" value="InterPro"/>
</dbReference>